<keyword evidence="15 18" id="KW-1015">Disulfide bond</keyword>
<dbReference type="PRINTS" id="PR00722">
    <property type="entry name" value="CHYMOTRYPSIN"/>
</dbReference>
<feature type="domain" description="Sushi" evidence="25">
    <location>
        <begin position="380"/>
        <end position="449"/>
    </location>
</feature>
<evidence type="ECO:0000256" key="11">
    <source>
        <dbReference type="ARBA" id="ARBA00022813"/>
    </source>
</evidence>
<evidence type="ECO:0000256" key="10">
    <source>
        <dbReference type="ARBA" id="ARBA00022801"/>
    </source>
</evidence>
<evidence type="ECO:0000256" key="19">
    <source>
        <dbReference type="PIRSR" id="PIRSR001155-3"/>
    </source>
</evidence>
<feature type="disulfide bond" description="Interchain (between heavy and light chains)" evidence="18">
    <location>
        <begin position="451"/>
        <end position="568"/>
    </location>
</feature>
<accession>A0A4X2MC55</accession>
<evidence type="ECO:0000256" key="2">
    <source>
        <dbReference type="ARBA" id="ARBA00022525"/>
    </source>
</evidence>
<dbReference type="SMART" id="SM00032">
    <property type="entry name" value="CCP"/>
    <property type="match status" value="2"/>
</dbReference>
<dbReference type="GO" id="GO:0005615">
    <property type="term" value="C:extracellular space"/>
    <property type="evidence" value="ECO:0007669"/>
    <property type="project" value="TreeGrafter"/>
</dbReference>
<dbReference type="CDD" id="cd00190">
    <property type="entry name" value="Tryp_SPc"/>
    <property type="match status" value="1"/>
</dbReference>
<dbReference type="Gene3D" id="2.10.25.10">
    <property type="entry name" value="Laminin"/>
    <property type="match status" value="1"/>
</dbReference>
<reference evidence="27" key="1">
    <citation type="submission" date="2018-12" db="EMBL/GenBank/DDBJ databases">
        <authorList>
            <person name="Yazar S."/>
        </authorList>
    </citation>
    <scope>NUCLEOTIDE SEQUENCE [LARGE SCALE GENOMIC DNA]</scope>
</reference>
<dbReference type="SMART" id="SM00181">
    <property type="entry name" value="EGF"/>
    <property type="match status" value="1"/>
</dbReference>
<gene>
    <name evidence="26" type="primary">MASP2</name>
</gene>
<dbReference type="GeneTree" id="ENSGT00950000183084"/>
<feature type="disulfide bond" evidence="18">
    <location>
        <begin position="382"/>
        <end position="429"/>
    </location>
</feature>
<feature type="domain" description="Peptidase S1" evidence="24">
    <location>
        <begin position="461"/>
        <end position="701"/>
    </location>
</feature>
<dbReference type="SUPFAM" id="SSF57196">
    <property type="entry name" value="EGF/Laminin"/>
    <property type="match status" value="1"/>
</dbReference>
<dbReference type="PROSITE" id="PS01186">
    <property type="entry name" value="EGF_2"/>
    <property type="match status" value="1"/>
</dbReference>
<evidence type="ECO:0000256" key="18">
    <source>
        <dbReference type="PIRSR" id="PIRSR001155-2"/>
    </source>
</evidence>
<keyword evidence="12" id="KW-0720">Serine protease</keyword>
<feature type="binding site" evidence="20">
    <location>
        <position position="175"/>
    </location>
    <ligand>
        <name>Ca(2+)</name>
        <dbReference type="ChEBI" id="CHEBI:29108"/>
        <label>2</label>
    </ligand>
</feature>
<dbReference type="CDD" id="cd00033">
    <property type="entry name" value="CCP"/>
    <property type="match status" value="2"/>
</dbReference>
<dbReference type="Pfam" id="PF00431">
    <property type="entry name" value="CUB"/>
    <property type="match status" value="2"/>
</dbReference>
<dbReference type="GO" id="GO:0001855">
    <property type="term" value="F:complement component C4b binding"/>
    <property type="evidence" value="ECO:0007669"/>
    <property type="project" value="Ensembl"/>
</dbReference>
<feature type="binding site" evidence="20">
    <location>
        <position position="83"/>
    </location>
    <ligand>
        <name>Ca(2+)</name>
        <dbReference type="ChEBI" id="CHEBI:29108"/>
        <label>1</label>
    </ligand>
</feature>
<dbReference type="FunFam" id="2.10.70.10:FF:000016">
    <property type="entry name" value="Mannan-binding lectin serine protease 1"/>
    <property type="match status" value="1"/>
</dbReference>
<dbReference type="InterPro" id="IPR001314">
    <property type="entry name" value="Peptidase_S1A"/>
</dbReference>
<keyword evidence="8" id="KW-0732">Signal</keyword>
<dbReference type="InterPro" id="IPR001881">
    <property type="entry name" value="EGF-like_Ca-bd_dom"/>
</dbReference>
<dbReference type="OMA" id="YTCAHDG"/>
<keyword evidence="6" id="KW-0645">Protease</keyword>
<feature type="disulfide bond" evidence="18">
    <location>
        <begin position="344"/>
        <end position="377"/>
    </location>
</feature>
<feature type="disulfide bond" evidence="18">
    <location>
        <begin position="257"/>
        <end position="275"/>
    </location>
</feature>
<reference evidence="26" key="2">
    <citation type="submission" date="2025-08" db="UniProtKB">
        <authorList>
            <consortium name="Ensembl"/>
        </authorList>
    </citation>
    <scope>IDENTIFICATION</scope>
</reference>
<feature type="binding site" evidence="20">
    <location>
        <position position="174"/>
    </location>
    <ligand>
        <name>Ca(2+)</name>
        <dbReference type="ChEBI" id="CHEBI:29108"/>
        <label>2</label>
    </ligand>
</feature>
<evidence type="ECO:0000256" key="20">
    <source>
        <dbReference type="PIRSR" id="PIRSR001155-4"/>
    </source>
</evidence>
<dbReference type="PROSITE" id="PS50923">
    <property type="entry name" value="SUSHI"/>
    <property type="match status" value="2"/>
</dbReference>
<keyword evidence="4" id="KW-0399">Innate immunity</keyword>
<keyword evidence="10" id="KW-0378">Hydrolase</keyword>
<feature type="modified residue" description="(3R)-3-hydroxyasparagine" evidence="19">
    <location>
        <position position="174"/>
    </location>
</feature>
<dbReference type="SUPFAM" id="SSF57535">
    <property type="entry name" value="Complement control module/SCR domain"/>
    <property type="match status" value="2"/>
</dbReference>
<feature type="binding site" evidence="20">
    <location>
        <position position="136"/>
    </location>
    <ligand>
        <name>Ca(2+)</name>
        <dbReference type="ChEBI" id="CHEBI:29108"/>
        <label>1</label>
    </ligand>
</feature>
<dbReference type="GO" id="GO:0006508">
    <property type="term" value="P:proteolysis"/>
    <property type="evidence" value="ECO:0007669"/>
    <property type="project" value="UniProtKB-KW"/>
</dbReference>
<keyword evidence="2" id="KW-0964">Secreted</keyword>
<dbReference type="STRING" id="29139.ENSVURP00010031437"/>
<dbReference type="PROSITE" id="PS50240">
    <property type="entry name" value="TRYPSIN_DOM"/>
    <property type="match status" value="1"/>
</dbReference>
<dbReference type="InterPro" id="IPR049883">
    <property type="entry name" value="NOTCH1_EGF-like"/>
</dbReference>
<evidence type="ECO:0000256" key="12">
    <source>
        <dbReference type="ARBA" id="ARBA00022825"/>
    </source>
</evidence>
<dbReference type="FunFam" id="2.40.10.10:FF:000015">
    <property type="entry name" value="Atrial natriuretic peptide-converting enzyme"/>
    <property type="match status" value="1"/>
</dbReference>
<keyword evidence="16 19" id="KW-0379">Hydroxylation</keyword>
<keyword evidence="9" id="KW-0677">Repeat</keyword>
<dbReference type="SMART" id="SM00020">
    <property type="entry name" value="Tryp_SPc"/>
    <property type="match status" value="1"/>
</dbReference>
<keyword evidence="14" id="KW-0391">Immunity</keyword>
<dbReference type="SMART" id="SM00179">
    <property type="entry name" value="EGF_CA"/>
    <property type="match status" value="1"/>
</dbReference>
<evidence type="ECO:0000259" key="23">
    <source>
        <dbReference type="PROSITE" id="PS01180"/>
    </source>
</evidence>
<dbReference type="Gene3D" id="2.40.10.10">
    <property type="entry name" value="Trypsin-like serine proteases"/>
    <property type="match status" value="2"/>
</dbReference>
<protein>
    <submittedName>
        <fullName evidence="26">MBL associated serine protease 2</fullName>
    </submittedName>
</protein>
<evidence type="ECO:0000256" key="15">
    <source>
        <dbReference type="ARBA" id="ARBA00023157"/>
    </source>
</evidence>
<evidence type="ECO:0000313" key="27">
    <source>
        <dbReference type="Proteomes" id="UP000314987"/>
    </source>
</evidence>
<dbReference type="CDD" id="cd00041">
    <property type="entry name" value="CUB"/>
    <property type="match status" value="2"/>
</dbReference>
<dbReference type="GO" id="GO:0004252">
    <property type="term" value="F:serine-type endopeptidase activity"/>
    <property type="evidence" value="ECO:0007669"/>
    <property type="project" value="Ensembl"/>
</dbReference>
<dbReference type="PIRSF" id="PIRSF001155">
    <property type="entry name" value="C1r_C1s_MASP"/>
    <property type="match status" value="1"/>
</dbReference>
<dbReference type="InterPro" id="IPR000436">
    <property type="entry name" value="Sushi_SCR_CCP_dom"/>
</dbReference>
<evidence type="ECO:0000259" key="24">
    <source>
        <dbReference type="PROSITE" id="PS50240"/>
    </source>
</evidence>
<dbReference type="InterPro" id="IPR009003">
    <property type="entry name" value="Peptidase_S1_PA"/>
</dbReference>
<feature type="binding site" evidence="20">
    <location>
        <position position="138"/>
    </location>
    <ligand>
        <name>Ca(2+)</name>
        <dbReference type="ChEBI" id="CHEBI:29108"/>
        <label>1</label>
    </ligand>
</feature>
<dbReference type="CDD" id="cd00054">
    <property type="entry name" value="EGF_CA"/>
    <property type="match status" value="1"/>
</dbReference>
<dbReference type="SMART" id="SM00042">
    <property type="entry name" value="CUB"/>
    <property type="match status" value="2"/>
</dbReference>
<dbReference type="PANTHER" id="PTHR24255:SF10">
    <property type="entry name" value="MANNAN-BINDING LECTIN SERINE PROTEASE 2"/>
    <property type="match status" value="1"/>
</dbReference>
<feature type="disulfide bond" evidence="18">
    <location>
        <begin position="613"/>
        <end position="636"/>
    </location>
</feature>
<keyword evidence="13 20" id="KW-0106">Calcium</keyword>
<dbReference type="GO" id="GO:0048306">
    <property type="term" value="F:calcium-dependent protein binding"/>
    <property type="evidence" value="ECO:0007669"/>
    <property type="project" value="Ensembl"/>
</dbReference>
<evidence type="ECO:0000256" key="5">
    <source>
        <dbReference type="ARBA" id="ARBA00022659"/>
    </source>
</evidence>
<dbReference type="GO" id="GO:0005509">
    <property type="term" value="F:calcium ion binding"/>
    <property type="evidence" value="ECO:0007669"/>
    <property type="project" value="InterPro"/>
</dbReference>
<dbReference type="GO" id="GO:0001867">
    <property type="term" value="P:complement activation, lectin pathway"/>
    <property type="evidence" value="ECO:0007669"/>
    <property type="project" value="Ensembl"/>
</dbReference>
<feature type="binding site" evidence="20">
    <location>
        <position position="157"/>
    </location>
    <ligand>
        <name>Ca(2+)</name>
        <dbReference type="ChEBI" id="CHEBI:29108"/>
        <label>2</label>
    </ligand>
</feature>
<feature type="domain" description="CUB" evidence="23">
    <location>
        <begin position="200"/>
        <end position="312"/>
    </location>
</feature>
<dbReference type="FunFam" id="2.60.120.290:FF:000012">
    <property type="entry name" value="mannan-binding lectin serine protease 1 isoform X1"/>
    <property type="match status" value="1"/>
</dbReference>
<comment type="caution">
    <text evidence="22">Lacks conserved residue(s) required for the propagation of feature annotation.</text>
</comment>
<keyword evidence="7 20" id="KW-0479">Metal-binding</keyword>
<dbReference type="SUPFAM" id="SSF50494">
    <property type="entry name" value="Trypsin-like serine proteases"/>
    <property type="match status" value="1"/>
</dbReference>
<dbReference type="Pfam" id="PF00084">
    <property type="entry name" value="Sushi"/>
    <property type="match status" value="2"/>
</dbReference>
<evidence type="ECO:0000256" key="13">
    <source>
        <dbReference type="ARBA" id="ARBA00022837"/>
    </source>
</evidence>
<feature type="binding site" evidence="20">
    <location>
        <position position="299"/>
    </location>
    <ligand>
        <name>Ca(2+)</name>
        <dbReference type="ChEBI" id="CHEBI:29108"/>
        <label>3</label>
    </ligand>
</feature>
<keyword evidence="27" id="KW-1185">Reference proteome</keyword>
<sequence length="704" mass="78188">MGPCRPLSEIQLGDGNMDFLRLSLLLAMVMQQVGSSPWPKAVFGRLTSPGFPEVYPNNEEQSWNLIAPPGYRISLYFTHFNLELSYLCEYDFVKLYSGDKLLATLCGQESTDTERAPGNHTFHSVGSNLRVVFRSDYSNEKDFTGFEAFYAAEDIDECQVPPGADPICDHYCHNYLGGFYCSCRAGFKLHKDKHTCSAQCSGQVFTERSGVIMSPDYPQAYPKLSSCSYSIQLEDGFNVILEFEGSFDVETHPETPCPYDILKIKTDKGEYGPFCGQTSPRQINTRSHTATIIFITDASGDHTGWKIRYWGTAQPCPIPISPPHGRIAPVQPKYIMTEHFSLSCETGYVLSKDERILESFTAVCQKGGTWDQAMPECSIVDCGPPDDLLNGQVTYITDGEVTTYEAVIQYSCKDPFYTMKMNNDGKYRCGADGFWKSSKGENSLPVCEPVCGVASQRMERVLGGSKAKLGEFPWQVMLLGEALAGGALLYDNWVLTAAHAVYEQRDLSSLEIRMGALKRVSPHYTEAWADAVFIHEGYTYDEANFDNDIALIKLKTRVEINRNVTPICLPRKNGTHVKTNDLGMVSGWGRTEKALRAQSLMYVELPVVDWQTCLAAFEKKKSPGGKPLVLTDNMLCAGFQSGGKDSCSGDSGGPLVFLDHETRKWFVGGIVSWGLGCGEANQYGVYTNVVNYISWIENIILNNS</sequence>
<feature type="disulfide bond" evidence="18 21">
    <location>
        <begin position="200"/>
        <end position="227"/>
    </location>
</feature>
<evidence type="ECO:0000256" key="9">
    <source>
        <dbReference type="ARBA" id="ARBA00022737"/>
    </source>
</evidence>
<feature type="binding site" evidence="20">
    <location>
        <position position="178"/>
    </location>
    <ligand>
        <name>Ca(2+)</name>
        <dbReference type="ChEBI" id="CHEBI:29108"/>
        <label>2</label>
    </ligand>
</feature>
<feature type="active site" description="Charge relay system" evidence="17">
    <location>
        <position position="651"/>
    </location>
</feature>
<dbReference type="AlphaFoldDB" id="A0A4X2MC55"/>
<dbReference type="InterPro" id="IPR018097">
    <property type="entry name" value="EGF_Ca-bd_CS"/>
</dbReference>
<dbReference type="InterPro" id="IPR024175">
    <property type="entry name" value="Pept_S1A_C1r/C1S/mannan-bd"/>
</dbReference>
<dbReference type="InterPro" id="IPR033116">
    <property type="entry name" value="TRYPSIN_SER"/>
</dbReference>
<feature type="binding site" evidence="20">
    <location>
        <position position="250"/>
    </location>
    <ligand>
        <name>Ca(2+)</name>
        <dbReference type="ChEBI" id="CHEBI:29108"/>
        <label>3</label>
    </ligand>
</feature>
<dbReference type="InterPro" id="IPR001254">
    <property type="entry name" value="Trypsin_dom"/>
</dbReference>
<evidence type="ECO:0000256" key="21">
    <source>
        <dbReference type="PROSITE-ProRule" id="PRU00059"/>
    </source>
</evidence>
<evidence type="ECO:0000256" key="14">
    <source>
        <dbReference type="ARBA" id="ARBA00022859"/>
    </source>
</evidence>
<dbReference type="InterPro" id="IPR035914">
    <property type="entry name" value="Sperma_CUB_dom_sf"/>
</dbReference>
<dbReference type="InterPro" id="IPR000859">
    <property type="entry name" value="CUB_dom"/>
</dbReference>
<dbReference type="Gene3D" id="2.10.70.10">
    <property type="entry name" value="Complement Module, domain 1"/>
    <property type="match status" value="2"/>
</dbReference>
<evidence type="ECO:0000313" key="26">
    <source>
        <dbReference type="Ensembl" id="ENSVURP00010031437.1"/>
    </source>
</evidence>
<dbReference type="PROSITE" id="PS01187">
    <property type="entry name" value="EGF_CA"/>
    <property type="match status" value="1"/>
</dbReference>
<dbReference type="PROSITE" id="PS01180">
    <property type="entry name" value="CUB"/>
    <property type="match status" value="2"/>
</dbReference>
<evidence type="ECO:0000256" key="3">
    <source>
        <dbReference type="ARBA" id="ARBA00022536"/>
    </source>
</evidence>
<evidence type="ECO:0000256" key="7">
    <source>
        <dbReference type="ARBA" id="ARBA00022723"/>
    </source>
</evidence>
<evidence type="ECO:0000256" key="17">
    <source>
        <dbReference type="PIRSR" id="PIRSR001155-1"/>
    </source>
</evidence>
<feature type="disulfide bond" evidence="18">
    <location>
        <begin position="168"/>
        <end position="181"/>
    </location>
</feature>
<evidence type="ECO:0000256" key="4">
    <source>
        <dbReference type="ARBA" id="ARBA00022588"/>
    </source>
</evidence>
<dbReference type="Pfam" id="PF07645">
    <property type="entry name" value="EGF_CA"/>
    <property type="match status" value="1"/>
</dbReference>
<dbReference type="InterPro" id="IPR000742">
    <property type="entry name" value="EGF"/>
</dbReference>
<evidence type="ECO:0000256" key="16">
    <source>
        <dbReference type="ARBA" id="ARBA00023278"/>
    </source>
</evidence>
<dbReference type="Pfam" id="PF00089">
    <property type="entry name" value="Trypsin"/>
    <property type="match status" value="1"/>
</dbReference>
<dbReference type="FunFam" id="2.10.25.10:FF:000059">
    <property type="entry name" value="Mannan-binding lectin serine protease 1"/>
    <property type="match status" value="1"/>
</dbReference>
<feature type="domain" description="Sushi" evidence="25">
    <location>
        <begin position="314"/>
        <end position="379"/>
    </location>
</feature>
<evidence type="ECO:0000256" key="22">
    <source>
        <dbReference type="PROSITE-ProRule" id="PRU00302"/>
    </source>
</evidence>
<name>A0A4X2MC55_VOMUR</name>
<evidence type="ECO:0000256" key="8">
    <source>
        <dbReference type="ARBA" id="ARBA00022729"/>
    </source>
</evidence>
<dbReference type="Ensembl" id="ENSVURT00010035807.1">
    <property type="protein sequence ID" value="ENSVURP00010031437.1"/>
    <property type="gene ID" value="ENSVURG00010024053.1"/>
</dbReference>
<feature type="binding site" evidence="20">
    <location>
        <position position="297"/>
    </location>
    <ligand>
        <name>Ca(2+)</name>
        <dbReference type="ChEBI" id="CHEBI:29108"/>
        <label>3</label>
    </ligand>
</feature>
<reference evidence="26" key="3">
    <citation type="submission" date="2025-09" db="UniProtKB">
        <authorList>
            <consortium name="Ensembl"/>
        </authorList>
    </citation>
    <scope>IDENTIFICATION</scope>
</reference>
<keyword evidence="5 22" id="KW-0768">Sushi</keyword>
<feature type="disulfide bond" evidence="18">
    <location>
        <begin position="316"/>
        <end position="364"/>
    </location>
</feature>
<feature type="disulfide bond" evidence="18">
    <location>
        <begin position="158"/>
        <end position="172"/>
    </location>
</feature>
<dbReference type="InterPro" id="IPR035976">
    <property type="entry name" value="Sushi/SCR/CCP_sf"/>
</dbReference>
<feature type="binding site" evidence="20">
    <location>
        <position position="91"/>
    </location>
    <ligand>
        <name>Ca(2+)</name>
        <dbReference type="ChEBI" id="CHEBI:29108"/>
        <label>1</label>
    </ligand>
</feature>
<dbReference type="PROSITE" id="PS00135">
    <property type="entry name" value="TRYPSIN_SER"/>
    <property type="match status" value="1"/>
</dbReference>
<dbReference type="FunFam" id="2.60.120.290:FF:000006">
    <property type="entry name" value="Mannan-binding lectin serine protease 1"/>
    <property type="match status" value="1"/>
</dbReference>
<comment type="PTM">
    <text evidence="19">The iron and 2-oxoglutarate dependent 3-hydroxylation of aspartate and asparagine is (R) stereospecific within EGF domains.</text>
</comment>
<keyword evidence="3" id="KW-0245">EGF-like domain</keyword>
<evidence type="ECO:0000259" key="25">
    <source>
        <dbReference type="PROSITE" id="PS50923"/>
    </source>
</evidence>
<feature type="binding site" evidence="20">
    <location>
        <position position="260"/>
    </location>
    <ligand>
        <name>Ca(2+)</name>
        <dbReference type="ChEBI" id="CHEBI:29108"/>
        <label>3</label>
    </ligand>
</feature>
<feature type="active site" description="Charge relay system" evidence="17">
    <location>
        <position position="499"/>
    </location>
</feature>
<proteinExistence type="predicted"/>
<evidence type="ECO:0000256" key="1">
    <source>
        <dbReference type="ARBA" id="ARBA00004613"/>
    </source>
</evidence>
<dbReference type="InterPro" id="IPR043504">
    <property type="entry name" value="Peptidase_S1_PA_chymotrypsin"/>
</dbReference>
<organism evidence="26 27">
    <name type="scientific">Vombatus ursinus</name>
    <name type="common">Common wombat</name>
    <dbReference type="NCBI Taxonomy" id="29139"/>
    <lineage>
        <taxon>Eukaryota</taxon>
        <taxon>Metazoa</taxon>
        <taxon>Chordata</taxon>
        <taxon>Craniata</taxon>
        <taxon>Vertebrata</taxon>
        <taxon>Euteleostomi</taxon>
        <taxon>Mammalia</taxon>
        <taxon>Metatheria</taxon>
        <taxon>Diprotodontia</taxon>
        <taxon>Vombatidae</taxon>
        <taxon>Vombatus</taxon>
    </lineage>
</organism>
<dbReference type="SUPFAM" id="SSF49854">
    <property type="entry name" value="Spermadhesin, CUB domain"/>
    <property type="match status" value="2"/>
</dbReference>
<dbReference type="Proteomes" id="UP000314987">
    <property type="component" value="Unassembled WGS sequence"/>
</dbReference>
<feature type="disulfide bond" evidence="18">
    <location>
        <begin position="88"/>
        <end position="106"/>
    </location>
</feature>
<feature type="domain" description="CUB" evidence="23">
    <location>
        <begin position="33"/>
        <end position="153"/>
    </location>
</feature>
<feature type="binding site" evidence="20">
    <location>
        <position position="154"/>
    </location>
    <ligand>
        <name>Ca(2+)</name>
        <dbReference type="ChEBI" id="CHEBI:29108"/>
        <label>2</label>
    </ligand>
</feature>
<keyword evidence="11" id="KW-0068">Autocatalytic cleavage</keyword>
<evidence type="ECO:0000256" key="6">
    <source>
        <dbReference type="ARBA" id="ARBA00022670"/>
    </source>
</evidence>
<dbReference type="Gene3D" id="2.60.120.290">
    <property type="entry name" value="Spermadhesin, CUB domain"/>
    <property type="match status" value="2"/>
</dbReference>
<feature type="active site" description="Charge relay system" evidence="17">
    <location>
        <position position="548"/>
    </location>
</feature>
<comment type="subcellular location">
    <subcellularLocation>
        <location evidence="1">Secreted</location>
    </subcellularLocation>
</comment>
<dbReference type="PANTHER" id="PTHR24255">
    <property type="entry name" value="COMPLEMENT COMPONENT 1, S SUBCOMPONENT-RELATED"/>
    <property type="match status" value="1"/>
</dbReference>
<feature type="disulfide bond" evidence="18">
    <location>
        <begin position="183"/>
        <end position="196"/>
    </location>
</feature>
<feature type="disulfide bond" evidence="18">
    <location>
        <begin position="412"/>
        <end position="447"/>
    </location>
</feature>
<feature type="disulfide bond" evidence="18">
    <location>
        <begin position="647"/>
        <end position="677"/>
    </location>
</feature>